<dbReference type="STRING" id="554083.BKD30_14875"/>
<dbReference type="GO" id="GO:0070402">
    <property type="term" value="F:NADPH binding"/>
    <property type="evidence" value="ECO:0007669"/>
    <property type="project" value="TreeGrafter"/>
</dbReference>
<dbReference type="InterPro" id="IPR002364">
    <property type="entry name" value="Quin_OxRdtase/zeta-crystal_CS"/>
</dbReference>
<evidence type="ECO:0000313" key="5">
    <source>
        <dbReference type="Proteomes" id="UP000187085"/>
    </source>
</evidence>
<dbReference type="CDD" id="cd05286">
    <property type="entry name" value="QOR2"/>
    <property type="match status" value="1"/>
</dbReference>
<reference evidence="4 5" key="1">
    <citation type="submission" date="2016-12" db="EMBL/GenBank/DDBJ databases">
        <title>Draft genome of Tersicoccus phoenicis 1P05MA.</title>
        <authorList>
            <person name="Nakajima Y."/>
            <person name="Yoshizawa S."/>
            <person name="Nakamura K."/>
            <person name="Ogura Y."/>
            <person name="Hayashi T."/>
            <person name="Kogure K."/>
        </authorList>
    </citation>
    <scope>NUCLEOTIDE SEQUENCE [LARGE SCALE GENOMIC DNA]</scope>
    <source>
        <strain evidence="4 5">1p05MA</strain>
    </source>
</reference>
<keyword evidence="5" id="KW-1185">Reference proteome</keyword>
<dbReference type="InterPro" id="IPR013149">
    <property type="entry name" value="ADH-like_C"/>
</dbReference>
<dbReference type="Gene3D" id="3.40.50.720">
    <property type="entry name" value="NAD(P)-binding Rossmann-like Domain"/>
    <property type="match status" value="1"/>
</dbReference>
<dbReference type="InterPro" id="IPR013154">
    <property type="entry name" value="ADH-like_N"/>
</dbReference>
<evidence type="ECO:0000256" key="2">
    <source>
        <dbReference type="ARBA" id="ARBA00023002"/>
    </source>
</evidence>
<dbReference type="InterPro" id="IPR036291">
    <property type="entry name" value="NAD(P)-bd_dom_sf"/>
</dbReference>
<dbReference type="PANTHER" id="PTHR48106">
    <property type="entry name" value="QUINONE OXIDOREDUCTASE PIG3-RELATED"/>
    <property type="match status" value="1"/>
</dbReference>
<evidence type="ECO:0000256" key="1">
    <source>
        <dbReference type="ARBA" id="ARBA00022857"/>
    </source>
</evidence>
<dbReference type="GO" id="GO:0003960">
    <property type="term" value="F:quinone reductase (NADPH) activity"/>
    <property type="evidence" value="ECO:0007669"/>
    <property type="project" value="InterPro"/>
</dbReference>
<dbReference type="GO" id="GO:0035925">
    <property type="term" value="F:mRNA 3'-UTR AU-rich region binding"/>
    <property type="evidence" value="ECO:0007669"/>
    <property type="project" value="TreeGrafter"/>
</dbReference>
<dbReference type="SUPFAM" id="SSF50129">
    <property type="entry name" value="GroES-like"/>
    <property type="match status" value="1"/>
</dbReference>
<organism evidence="4 5">
    <name type="scientific">Tersicoccus phoenicis</name>
    <dbReference type="NCBI Taxonomy" id="554083"/>
    <lineage>
        <taxon>Bacteria</taxon>
        <taxon>Bacillati</taxon>
        <taxon>Actinomycetota</taxon>
        <taxon>Actinomycetes</taxon>
        <taxon>Micrococcales</taxon>
        <taxon>Micrococcaceae</taxon>
        <taxon>Tersicoccus</taxon>
    </lineage>
</organism>
<dbReference type="Pfam" id="PF08240">
    <property type="entry name" value="ADH_N"/>
    <property type="match status" value="1"/>
</dbReference>
<gene>
    <name evidence="4" type="ORF">BKD30_14875</name>
</gene>
<dbReference type="FunFam" id="3.40.50.720:FF:000053">
    <property type="entry name" value="Quinone oxidoreductase 1"/>
    <property type="match status" value="1"/>
</dbReference>
<dbReference type="EMBL" id="MRDE01000083">
    <property type="protein sequence ID" value="OMH23003.1"/>
    <property type="molecule type" value="Genomic_DNA"/>
</dbReference>
<dbReference type="InterPro" id="IPR011032">
    <property type="entry name" value="GroES-like_sf"/>
</dbReference>
<keyword evidence="1" id="KW-0521">NADP</keyword>
<comment type="caution">
    <text evidence="4">The sequence shown here is derived from an EMBL/GenBank/DDBJ whole genome shotgun (WGS) entry which is preliminary data.</text>
</comment>
<dbReference type="OrthoDB" id="4190732at2"/>
<dbReference type="AlphaFoldDB" id="A0A1R1L653"/>
<dbReference type="InterPro" id="IPR020843">
    <property type="entry name" value="ER"/>
</dbReference>
<dbReference type="Pfam" id="PF00107">
    <property type="entry name" value="ADH_zinc_N"/>
    <property type="match status" value="1"/>
</dbReference>
<dbReference type="InterPro" id="IPR047618">
    <property type="entry name" value="QOR-like"/>
</dbReference>
<dbReference type="Gene3D" id="3.90.180.10">
    <property type="entry name" value="Medium-chain alcohol dehydrogenases, catalytic domain"/>
    <property type="match status" value="1"/>
</dbReference>
<dbReference type="PROSITE" id="PS01162">
    <property type="entry name" value="QOR_ZETA_CRYSTAL"/>
    <property type="match status" value="1"/>
</dbReference>
<evidence type="ECO:0000313" key="4">
    <source>
        <dbReference type="EMBL" id="OMH23003.1"/>
    </source>
</evidence>
<proteinExistence type="predicted"/>
<dbReference type="PANTHER" id="PTHR48106:SF13">
    <property type="entry name" value="QUINONE OXIDOREDUCTASE-RELATED"/>
    <property type="match status" value="1"/>
</dbReference>
<evidence type="ECO:0000259" key="3">
    <source>
        <dbReference type="SMART" id="SM00829"/>
    </source>
</evidence>
<accession>A0A1R1L653</accession>
<feature type="domain" description="Enoyl reductase (ER)" evidence="3">
    <location>
        <begin position="16"/>
        <end position="324"/>
    </location>
</feature>
<protein>
    <submittedName>
        <fullName evidence="4">NADPH:quinone reductase</fullName>
    </submittedName>
</protein>
<dbReference type="Proteomes" id="UP000187085">
    <property type="component" value="Unassembled WGS sequence"/>
</dbReference>
<sequence length="326" mass="34051">MEIPATADAIVVQQAGGPEVLHPATVDVPQPGTGQVLVRVAATGVNFIETYQRSGVYDVDFPFTPGAEFAGTVVALGAGVDGFAVGDRVATAHGSRGYAQYTAVDADALVPVPDGIDDETAAALPLQGMTAHMLTHAVKDVQPGETALVHAGAGGVGLLLIQLLKAAGARVITTVSTDEKEKLAAGAGADEVLRYDGFRDRVRELTDGRGVDVVYDGVGKDTFDDSLASLRMRGLMVLFGGASGPVPPFDPQRLNSGGSLYLTRPTMMHYTTTAEERRSRMADLFGLVADGKLDVRIGARYPLADAGRAHTDLQGRRTTGKVLLVP</sequence>
<name>A0A1R1L653_9MICC</name>
<dbReference type="GO" id="GO:0005829">
    <property type="term" value="C:cytosol"/>
    <property type="evidence" value="ECO:0007669"/>
    <property type="project" value="TreeGrafter"/>
</dbReference>
<dbReference type="SMART" id="SM00829">
    <property type="entry name" value="PKS_ER"/>
    <property type="match status" value="1"/>
</dbReference>
<dbReference type="GO" id="GO:0008270">
    <property type="term" value="F:zinc ion binding"/>
    <property type="evidence" value="ECO:0007669"/>
    <property type="project" value="InterPro"/>
</dbReference>
<dbReference type="SUPFAM" id="SSF51735">
    <property type="entry name" value="NAD(P)-binding Rossmann-fold domains"/>
    <property type="match status" value="1"/>
</dbReference>
<keyword evidence="2" id="KW-0560">Oxidoreductase</keyword>